<accession>G2KQE0</accession>
<organism evidence="2 3">
    <name type="scientific">Micavibrio aeruginosavorus (strain ARL-13)</name>
    <dbReference type="NCBI Taxonomy" id="856793"/>
    <lineage>
        <taxon>Bacteria</taxon>
        <taxon>Pseudomonadati</taxon>
        <taxon>Bdellovibrionota</taxon>
        <taxon>Bdellovibrionia</taxon>
        <taxon>Bdellovibrionales</taxon>
        <taxon>Pseudobdellovibrionaceae</taxon>
        <taxon>Micavibrio</taxon>
    </lineage>
</organism>
<dbReference type="EMBL" id="CP002382">
    <property type="protein sequence ID" value="AEP09076.1"/>
    <property type="molecule type" value="Genomic_DNA"/>
</dbReference>
<dbReference type="AlphaFoldDB" id="G2KQE0"/>
<dbReference type="HOGENOM" id="CLU_705592_0_0_5"/>
<protein>
    <submittedName>
        <fullName evidence="2">Prepilin-type N-terminal cleavage/methylation domain protein</fullName>
    </submittedName>
</protein>
<keyword evidence="3" id="KW-1185">Reference proteome</keyword>
<gene>
    <name evidence="2" type="ordered locus">MICA_742</name>
</gene>
<dbReference type="OrthoDB" id="6038212at2"/>
<dbReference type="KEGG" id="mai:MICA_742"/>
<keyword evidence="1" id="KW-0472">Membrane</keyword>
<dbReference type="InterPro" id="IPR012902">
    <property type="entry name" value="N_methyl_site"/>
</dbReference>
<keyword evidence="1" id="KW-0812">Transmembrane</keyword>
<evidence type="ECO:0000256" key="1">
    <source>
        <dbReference type="SAM" id="Phobius"/>
    </source>
</evidence>
<reference evidence="2 3" key="1">
    <citation type="journal article" date="2011" name="BMC Genomics">
        <title>Genomic insights into an obligate epibiotic bacterial predator: Micavibrio aeruginosavorus ARL-13.</title>
        <authorList>
            <person name="Wang Z."/>
            <person name="Kadouri D."/>
            <person name="Wu M."/>
        </authorList>
    </citation>
    <scope>NUCLEOTIDE SEQUENCE [LARGE SCALE GENOMIC DNA]</scope>
    <source>
        <strain evidence="2 3">ARL-13</strain>
    </source>
</reference>
<dbReference type="Proteomes" id="UP000009286">
    <property type="component" value="Chromosome"/>
</dbReference>
<sequence>MFGTKPCGALLHRKRPFLESGFSLIELSIAMIILSLILLPLISLATAQRATRMIEDTMGFQSDVKDAIDTFYIENKRYPCPARLTLGPNDPDYGKEVCTGLPAVGACANGLCRAAGASGRRLVTGAVPFVDLKIAETRTYDRWSTKFSYTVTEDMTDETTFPAPVVVGTELVINGAIRAEQYVDDRTLGTNALEPVADLQHYILVSHGPNGQGGYTREGVVRAACIIGANEDAKNCDNNATFLLSNYGASRSETEGNTRYYDDLTLNVSSIKGGIWRETVTTPDDIVNTNPGGVGIGTDDPEYDLDVNGNILATQFEVEELCDENGDNCFSPEVIAGDTGKIMCPTDGGVVTRIANVSVNCGAAVPVSGQVCPTGQYVIGMSGGTLTCGSL</sequence>
<dbReference type="RefSeq" id="WP_014102299.1">
    <property type="nucleotide sequence ID" value="NC_016026.1"/>
</dbReference>
<evidence type="ECO:0000313" key="2">
    <source>
        <dbReference type="EMBL" id="AEP09076.1"/>
    </source>
</evidence>
<name>G2KQE0_MICAA</name>
<dbReference type="STRING" id="856793.MICA_742"/>
<dbReference type="InterPro" id="IPR045584">
    <property type="entry name" value="Pilin-like"/>
</dbReference>
<proteinExistence type="predicted"/>
<keyword evidence="1" id="KW-1133">Transmembrane helix</keyword>
<evidence type="ECO:0000313" key="3">
    <source>
        <dbReference type="Proteomes" id="UP000009286"/>
    </source>
</evidence>
<feature type="transmembrane region" description="Helical" evidence="1">
    <location>
        <begin position="21"/>
        <end position="42"/>
    </location>
</feature>
<dbReference type="SUPFAM" id="SSF54523">
    <property type="entry name" value="Pili subunits"/>
    <property type="match status" value="1"/>
</dbReference>
<dbReference type="NCBIfam" id="TIGR02532">
    <property type="entry name" value="IV_pilin_GFxxxE"/>
    <property type="match status" value="1"/>
</dbReference>
<dbReference type="eggNOG" id="COG2165">
    <property type="taxonomic scope" value="Bacteria"/>
</dbReference>